<dbReference type="EMBL" id="LGSS01000003">
    <property type="protein sequence ID" value="KNF09350.1"/>
    <property type="molecule type" value="Genomic_DNA"/>
</dbReference>
<dbReference type="SUPFAM" id="SSF55383">
    <property type="entry name" value="Copper amine oxidase, domain N"/>
    <property type="match status" value="1"/>
</dbReference>
<dbReference type="Pfam" id="PF01520">
    <property type="entry name" value="Amidase_3"/>
    <property type="match status" value="1"/>
</dbReference>
<dbReference type="InterPro" id="IPR036582">
    <property type="entry name" value="Mao_N_sf"/>
</dbReference>
<dbReference type="PATRIC" id="fig|1503.3.peg.1993"/>
<dbReference type="InterPro" id="IPR050695">
    <property type="entry name" value="N-acetylmuramoyl_amidase_3"/>
</dbReference>
<dbReference type="Pfam" id="PF07833">
    <property type="entry name" value="Cu_amine_oxidN1"/>
    <property type="match status" value="1"/>
</dbReference>
<evidence type="ECO:0000256" key="1">
    <source>
        <dbReference type="ARBA" id="ARBA00022801"/>
    </source>
</evidence>
<keyword evidence="1" id="KW-0378">Hydrolase</keyword>
<comment type="caution">
    <text evidence="3">The sequence shown here is derived from an EMBL/GenBank/DDBJ whole genome shotgun (WGS) entry which is preliminary data.</text>
</comment>
<dbReference type="CDD" id="cd02696">
    <property type="entry name" value="MurNAc-LAA"/>
    <property type="match status" value="1"/>
</dbReference>
<dbReference type="RefSeq" id="WP_050354343.1">
    <property type="nucleotide sequence ID" value="NZ_LGSS01000003.1"/>
</dbReference>
<dbReference type="GO" id="GO:0009253">
    <property type="term" value="P:peptidoglycan catabolic process"/>
    <property type="evidence" value="ECO:0007669"/>
    <property type="project" value="InterPro"/>
</dbReference>
<evidence type="ECO:0000313" key="3">
    <source>
        <dbReference type="EMBL" id="KNF09350.1"/>
    </source>
</evidence>
<sequence length="355" mass="39828">MKKIVLFFMVIIMVLGLSIGGFAQSESISVYIDGQSMNLKKSNVIFNGKLLVSDSSPIIYQGTTIVPIRAIGESLNAEIDWNKKTNEATLTFVNKKIIFKVNSSHAIVNGVKKKIPSAPAKLINDGRIMVPLRFIADELGYTIDWNQNTWTANLVKKEDNITPIPQPKPDIKEKVIVIDAGHGGRDPGTTAASGRPEKEFNLEVTLKLDKKLRSLGYKTILTRDKELSKNYKLELEDRSYIANKHNADIFISIHHNAFEENPNVTGIESFYYPSAKEGKILAELIQKELIQELKAVNRGAKPNNFAVLRQTKMPAVLLELGFISNPKDEKIIETEDYQDRAVEAIARGLNKYFNR</sequence>
<dbReference type="STRING" id="1503.CLPU_3c01280"/>
<dbReference type="InterPro" id="IPR012854">
    <property type="entry name" value="Cu_amine_oxidase-like_N"/>
</dbReference>
<dbReference type="InterPro" id="IPR002508">
    <property type="entry name" value="MurNAc-LAA_cat"/>
</dbReference>
<keyword evidence="4" id="KW-1185">Reference proteome</keyword>
<accession>A0A0L0WD47</accession>
<dbReference type="GO" id="GO:0030288">
    <property type="term" value="C:outer membrane-bounded periplasmic space"/>
    <property type="evidence" value="ECO:0007669"/>
    <property type="project" value="TreeGrafter"/>
</dbReference>
<feature type="domain" description="MurNAc-LAA" evidence="2">
    <location>
        <begin position="239"/>
        <end position="350"/>
    </location>
</feature>
<evidence type="ECO:0000313" key="4">
    <source>
        <dbReference type="Proteomes" id="UP000037267"/>
    </source>
</evidence>
<organism evidence="3 4">
    <name type="scientific">Gottschalkia purinilytica</name>
    <name type="common">Clostridium purinilyticum</name>
    <dbReference type="NCBI Taxonomy" id="1503"/>
    <lineage>
        <taxon>Bacteria</taxon>
        <taxon>Bacillati</taxon>
        <taxon>Bacillota</taxon>
        <taxon>Tissierellia</taxon>
        <taxon>Tissierellales</taxon>
        <taxon>Gottschalkiaceae</taxon>
        <taxon>Gottschalkia</taxon>
    </lineage>
</organism>
<gene>
    <name evidence="3" type="ORF">CLPU_3c01280</name>
</gene>
<dbReference type="Gene3D" id="3.30.457.10">
    <property type="entry name" value="Copper amine oxidase-like, N-terminal domain"/>
    <property type="match status" value="1"/>
</dbReference>
<proteinExistence type="predicted"/>
<dbReference type="PANTHER" id="PTHR30404">
    <property type="entry name" value="N-ACETYLMURAMOYL-L-ALANINE AMIDASE"/>
    <property type="match status" value="1"/>
</dbReference>
<name>A0A0L0WD47_GOTPU</name>
<dbReference type="SUPFAM" id="SSF53187">
    <property type="entry name" value="Zn-dependent exopeptidases"/>
    <property type="match status" value="1"/>
</dbReference>
<reference evidence="4" key="1">
    <citation type="submission" date="2015-07" db="EMBL/GenBank/DDBJ databases">
        <title>Draft genome sequence of the purine-degrading Gottschalkia purinilyticum DSM 1384 (formerly Clostridium purinilyticum).</title>
        <authorList>
            <person name="Poehlein A."/>
            <person name="Schiel-Bengelsdorf B."/>
            <person name="Bengelsdorf F.R."/>
            <person name="Daniel R."/>
            <person name="Duerre P."/>
        </authorList>
    </citation>
    <scope>NUCLEOTIDE SEQUENCE [LARGE SCALE GENOMIC DNA]</scope>
    <source>
        <strain evidence="4">DSM 1384</strain>
    </source>
</reference>
<protein>
    <submittedName>
        <fullName evidence="3">N-acetylmuramoyl-L-alanine amidase</fullName>
    </submittedName>
</protein>
<dbReference type="GO" id="GO:0008745">
    <property type="term" value="F:N-acetylmuramoyl-L-alanine amidase activity"/>
    <property type="evidence" value="ECO:0007669"/>
    <property type="project" value="InterPro"/>
</dbReference>
<dbReference type="Proteomes" id="UP000037267">
    <property type="component" value="Unassembled WGS sequence"/>
</dbReference>
<dbReference type="Gene3D" id="3.40.630.40">
    <property type="entry name" value="Zn-dependent exopeptidases"/>
    <property type="match status" value="1"/>
</dbReference>
<dbReference type="PANTHER" id="PTHR30404:SF0">
    <property type="entry name" value="N-ACETYLMURAMOYL-L-ALANINE AMIDASE AMIC"/>
    <property type="match status" value="1"/>
</dbReference>
<dbReference type="SMART" id="SM00646">
    <property type="entry name" value="Ami_3"/>
    <property type="match status" value="1"/>
</dbReference>
<evidence type="ECO:0000259" key="2">
    <source>
        <dbReference type="SMART" id="SM00646"/>
    </source>
</evidence>
<dbReference type="AlphaFoldDB" id="A0A0L0WD47"/>